<sequence length="61" mass="6845">MTLPLSDDLKRRIYHWYTTEKNVTMEDCAQRAGCSVGSVAKVMKNVRDFGTVSNPLSKHTG</sequence>
<evidence type="ECO:0008006" key="3">
    <source>
        <dbReference type="Google" id="ProtNLM"/>
    </source>
</evidence>
<reference evidence="1" key="1">
    <citation type="journal article" date="2019" name="Environ. Microbiol.">
        <title>Fungal ecological strategies reflected in gene transcription - a case study of two litter decomposers.</title>
        <authorList>
            <person name="Barbi F."/>
            <person name="Kohler A."/>
            <person name="Barry K."/>
            <person name="Baskaran P."/>
            <person name="Daum C."/>
            <person name="Fauchery L."/>
            <person name="Ihrmark K."/>
            <person name="Kuo A."/>
            <person name="LaButti K."/>
            <person name="Lipzen A."/>
            <person name="Morin E."/>
            <person name="Grigoriev I.V."/>
            <person name="Henrissat B."/>
            <person name="Lindahl B."/>
            <person name="Martin F."/>
        </authorList>
    </citation>
    <scope>NUCLEOTIDE SEQUENCE</scope>
    <source>
        <strain evidence="1">JB14</strain>
    </source>
</reference>
<dbReference type="Proteomes" id="UP000799118">
    <property type="component" value="Unassembled WGS sequence"/>
</dbReference>
<evidence type="ECO:0000313" key="2">
    <source>
        <dbReference type="Proteomes" id="UP000799118"/>
    </source>
</evidence>
<dbReference type="EMBL" id="ML769756">
    <property type="protein sequence ID" value="KAE9388189.1"/>
    <property type="molecule type" value="Genomic_DNA"/>
</dbReference>
<proteinExistence type="predicted"/>
<dbReference type="OrthoDB" id="3022198at2759"/>
<evidence type="ECO:0000313" key="1">
    <source>
        <dbReference type="EMBL" id="KAE9388189.1"/>
    </source>
</evidence>
<accession>A0A6A4GQY7</accession>
<organism evidence="1 2">
    <name type="scientific">Gymnopus androsaceus JB14</name>
    <dbReference type="NCBI Taxonomy" id="1447944"/>
    <lineage>
        <taxon>Eukaryota</taxon>
        <taxon>Fungi</taxon>
        <taxon>Dikarya</taxon>
        <taxon>Basidiomycota</taxon>
        <taxon>Agaricomycotina</taxon>
        <taxon>Agaricomycetes</taxon>
        <taxon>Agaricomycetidae</taxon>
        <taxon>Agaricales</taxon>
        <taxon>Marasmiineae</taxon>
        <taxon>Omphalotaceae</taxon>
        <taxon>Gymnopus</taxon>
    </lineage>
</organism>
<protein>
    <recommendedName>
        <fullName evidence="3">HTH psq-type domain-containing protein</fullName>
    </recommendedName>
</protein>
<dbReference type="AlphaFoldDB" id="A0A6A4GQY7"/>
<name>A0A6A4GQY7_9AGAR</name>
<keyword evidence="2" id="KW-1185">Reference proteome</keyword>
<gene>
    <name evidence="1" type="ORF">BT96DRAFT_1074874</name>
</gene>